<proteinExistence type="predicted"/>
<dbReference type="Proteomes" id="UP000817658">
    <property type="component" value="Chromosome 1"/>
</dbReference>
<feature type="compositionally biased region" description="Basic and acidic residues" evidence="1">
    <location>
        <begin position="37"/>
        <end position="49"/>
    </location>
</feature>
<name>Q656I4_ORYSJ</name>
<dbReference type="EMBL" id="AP003535">
    <property type="protein sequence ID" value="BAD45284.1"/>
    <property type="molecule type" value="Genomic_DNA"/>
</dbReference>
<sequence length="102" mass="11056">MERVASSCLSLLAQRLALHAFKLSMKSGLLGGGGRGEGSRPEGGREEGTTGRPAAQRRWTRRSCAPSCSPTPRGWLPTETDRRRIGRSRLAMYSALRCALPS</sequence>
<organism evidence="2">
    <name type="scientific">Oryza sativa subsp. japonica</name>
    <name type="common">Rice</name>
    <dbReference type="NCBI Taxonomy" id="39947"/>
    <lineage>
        <taxon>Eukaryota</taxon>
        <taxon>Viridiplantae</taxon>
        <taxon>Streptophyta</taxon>
        <taxon>Embryophyta</taxon>
        <taxon>Tracheophyta</taxon>
        <taxon>Spermatophyta</taxon>
        <taxon>Magnoliopsida</taxon>
        <taxon>Liliopsida</taxon>
        <taxon>Poales</taxon>
        <taxon>Poaceae</taxon>
        <taxon>BOP clade</taxon>
        <taxon>Oryzoideae</taxon>
        <taxon>Oryzeae</taxon>
        <taxon>Oryzinae</taxon>
        <taxon>Oryza</taxon>
        <taxon>Oryza sativa</taxon>
    </lineage>
</organism>
<protein>
    <submittedName>
        <fullName evidence="2">Zinc-induced protein</fullName>
    </submittedName>
</protein>
<dbReference type="AlphaFoldDB" id="Q656I4"/>
<gene>
    <name evidence="2" type="primary">B1012D10.15</name>
</gene>
<evidence type="ECO:0000256" key="1">
    <source>
        <dbReference type="SAM" id="MobiDB-lite"/>
    </source>
</evidence>
<accession>Q656I4</accession>
<evidence type="ECO:0000313" key="2">
    <source>
        <dbReference type="EMBL" id="BAD45284.1"/>
    </source>
</evidence>
<reference evidence="2" key="1">
    <citation type="journal article" date="2002" name="Nature">
        <title>The genome sequence and structure of rice chromosome 1.</title>
        <authorList>
            <person name="Sasaki T."/>
            <person name="Matsumoto T."/>
            <person name="Yamamoto K."/>
            <person name="Sakata K."/>
            <person name="Baba T."/>
            <person name="Katayose Y."/>
            <person name="Wu J."/>
            <person name="Niimura Y."/>
            <person name="Cheng Z."/>
            <person name="Nagamura Y."/>
            <person name="Antonio B.A."/>
            <person name="Kanamori H."/>
            <person name="Hosokawa S."/>
            <person name="Masukawa M."/>
            <person name="Arikawa K."/>
            <person name="Chiden Y."/>
            <person name="Hayashi M."/>
            <person name="Okamoto M."/>
            <person name="Ando T."/>
            <person name="Aoki H."/>
            <person name="Arita K."/>
            <person name="Hamada M."/>
            <person name="Harada C."/>
            <person name="Hijishita S."/>
            <person name="Honda M."/>
            <person name="Ichikawa Y."/>
            <person name="Idonuma A."/>
            <person name="Iijima M."/>
            <person name="Ikeda M."/>
            <person name="Ikeno M."/>
            <person name="Itoh S."/>
            <person name="Itoh T."/>
            <person name="Itoh Y."/>
            <person name="Itoh Y."/>
            <person name="Iwabuchi A."/>
            <person name="Kamiya K."/>
            <person name="Karasawa W."/>
            <person name="Katagiri S."/>
            <person name="Kikuta A."/>
            <person name="Kobayashi N."/>
            <person name="Kono I."/>
            <person name="Machita K."/>
            <person name="Maehara T."/>
            <person name="Mizuno H."/>
            <person name="Mizubayashi T."/>
            <person name="Mukai Y."/>
            <person name="Nagasaki H."/>
            <person name="Nakashima M."/>
            <person name="Nakama Y."/>
            <person name="Nakamichi Y."/>
            <person name="Nakamura M."/>
            <person name="Namiki N."/>
            <person name="Negishi M."/>
            <person name="Ohta I."/>
            <person name="Ono N."/>
            <person name="Saji S."/>
            <person name="Sakai K."/>
            <person name="Shibata M."/>
            <person name="Shimokawa T."/>
            <person name="Shomura A."/>
            <person name="Song J."/>
            <person name="Takazaki Y."/>
            <person name="Terasawa K."/>
            <person name="Tsuji K."/>
            <person name="Waki K."/>
            <person name="Yamagata H."/>
            <person name="Yamane H."/>
            <person name="Yoshiki S."/>
            <person name="Yoshihara R."/>
            <person name="Yukawa K."/>
            <person name="Zhong H."/>
            <person name="Iwama H."/>
            <person name="Endo T."/>
            <person name="Ito H."/>
            <person name="Hahn J.H."/>
            <person name="Kim H.I."/>
            <person name="Eun M.Y."/>
            <person name="Yano M."/>
            <person name="Jiang J."/>
            <person name="Gojobori T."/>
        </authorList>
    </citation>
    <scope>NUCLEOTIDE SEQUENCE [LARGE SCALE GENOMIC DNA]</scope>
</reference>
<feature type="region of interest" description="Disordered" evidence="1">
    <location>
        <begin position="26"/>
        <end position="81"/>
    </location>
</feature>